<dbReference type="Proteomes" id="UP000001542">
    <property type="component" value="Unassembled WGS sequence"/>
</dbReference>
<dbReference type="GO" id="GO:0045892">
    <property type="term" value="P:negative regulation of DNA-templated transcription"/>
    <property type="evidence" value="ECO:0007669"/>
    <property type="project" value="InterPro"/>
</dbReference>
<dbReference type="PANTHER" id="PTHR44749">
    <property type="entry name" value="SUPPRESSOR OF RPS4-RLD 1"/>
    <property type="match status" value="1"/>
</dbReference>
<proteinExistence type="predicted"/>
<dbReference type="AlphaFoldDB" id="A2FLM9"/>
<dbReference type="PANTHER" id="PTHR44749:SF1">
    <property type="entry name" value="TETRATRICOPEPTIDE-LIKE HELICAL DOMAIN-CONTAINING PROTEIN"/>
    <property type="match status" value="1"/>
</dbReference>
<organism evidence="1 2">
    <name type="scientific">Trichomonas vaginalis (strain ATCC PRA-98 / G3)</name>
    <dbReference type="NCBI Taxonomy" id="412133"/>
    <lineage>
        <taxon>Eukaryota</taxon>
        <taxon>Metamonada</taxon>
        <taxon>Parabasalia</taxon>
        <taxon>Trichomonadida</taxon>
        <taxon>Trichomonadidae</taxon>
        <taxon>Trichomonas</taxon>
    </lineage>
</organism>
<sequence>MNFASLHDVSAELKRGNVSNLMDVLDLEQRQANTAAEYVLVNLKLALCLLHLESVRAALKKCAETQKISKNIGLLYYIQGIIHLWMNNEQEAIKIWCTASTILIDVKDASIINSLIQNQNLRANILKHKFDVPYIIDTYINFDQEINLSDYDIDTAYSELRNNSLASALTYFSLILDKDPNNLEAYRGRGIAYCLSGRWTKCIEDLDREFPQEIETDALKFLSIALASTRHVFEAISKISKAILNTPTDFESIAERGKMHMSRGLYSLALQDFKSVPEQCYTDRIWLYIAECLYSVGDILRASDAIERCQIDNDHRKHYCHYLILRSKGYYFTQEARKHILRAVEISPTFFLLRVTADFLFDIGELKIAQHYYDLALTQKPDDYETIKNSAICHFHLGKFESAYSKILGLYKIFCNDLFVDTCDKSIANDHISGILYNFNESIHFDNIRETVFYTYLFIHRFVHHFSEPIDKFHFYIEDLESKCQECSKENEETHFDIPLSLEQDEILHKLIEDSDRIGQRCIPHVMEYTSNPRLVRALGLVTLYITFCMQKNLKKSKMTLFCDIVDISCQILSFVDLRHPVLHRSSKNNISLSLTPQISLQRYERKSPRFFGIIKPAFEKMRQLLSLSTPLENVDCSEYDFGVDEFTFSRRFVEQETTYIRYKNLGSRGCDFSIFPTCNLEVLDNIDKYLERSWFNMFDILERPKQIRALCVTLQLIWSSFILTNYNVEFSYSIIQAFMISNHGIEVDRLDNDHSTELFIRHMIDPYIVGLDSLLTDHFDHKGLSKLYSTSSIEFWRRMPTSKYLFDLMNIQQTNFDSSLDK</sequence>
<dbReference type="Gene3D" id="1.25.40.10">
    <property type="entry name" value="Tetratricopeptide repeat domain"/>
    <property type="match status" value="1"/>
</dbReference>
<evidence type="ECO:0000313" key="1">
    <source>
        <dbReference type="EMBL" id="EAX94202.1"/>
    </source>
</evidence>
<dbReference type="VEuPathDB" id="TrichDB:TVAG_479670"/>
<dbReference type="InterPro" id="IPR044650">
    <property type="entry name" value="SRFR1-like"/>
</dbReference>
<name>A2FLM9_TRIV3</name>
<dbReference type="InterPro" id="IPR011990">
    <property type="entry name" value="TPR-like_helical_dom_sf"/>
</dbReference>
<dbReference type="VEuPathDB" id="TrichDB:TVAGG3_0828160"/>
<reference evidence="1" key="1">
    <citation type="submission" date="2006-10" db="EMBL/GenBank/DDBJ databases">
        <authorList>
            <person name="Amadeo P."/>
            <person name="Zhao Q."/>
            <person name="Wortman J."/>
            <person name="Fraser-Liggett C."/>
            <person name="Carlton J."/>
        </authorList>
    </citation>
    <scope>NUCLEOTIDE SEQUENCE</scope>
    <source>
        <strain evidence="1">G3</strain>
    </source>
</reference>
<dbReference type="EMBL" id="DS113871">
    <property type="protein sequence ID" value="EAX94202.1"/>
    <property type="molecule type" value="Genomic_DNA"/>
</dbReference>
<dbReference type="SUPFAM" id="SSF48452">
    <property type="entry name" value="TPR-like"/>
    <property type="match status" value="2"/>
</dbReference>
<evidence type="ECO:0000313" key="2">
    <source>
        <dbReference type="Proteomes" id="UP000001542"/>
    </source>
</evidence>
<protein>
    <recommendedName>
        <fullName evidence="3">TPR Domain containing protein</fullName>
    </recommendedName>
</protein>
<dbReference type="OrthoDB" id="1926212at2759"/>
<dbReference type="SMR" id="A2FLM9"/>
<gene>
    <name evidence="1" type="ORF">TVAG_479670</name>
</gene>
<dbReference type="RefSeq" id="XP_001307132.1">
    <property type="nucleotide sequence ID" value="XM_001307131.1"/>
</dbReference>
<dbReference type="KEGG" id="tva:4751930"/>
<accession>A2FLM9</accession>
<dbReference type="InParanoid" id="A2FLM9"/>
<dbReference type="STRING" id="5722.A2FLM9"/>
<keyword evidence="2" id="KW-1185">Reference proteome</keyword>
<evidence type="ECO:0008006" key="3">
    <source>
        <dbReference type="Google" id="ProtNLM"/>
    </source>
</evidence>
<reference evidence="1" key="2">
    <citation type="journal article" date="2007" name="Science">
        <title>Draft genome sequence of the sexually transmitted pathogen Trichomonas vaginalis.</title>
        <authorList>
            <person name="Carlton J.M."/>
            <person name="Hirt R.P."/>
            <person name="Silva J.C."/>
            <person name="Delcher A.L."/>
            <person name="Schatz M."/>
            <person name="Zhao Q."/>
            <person name="Wortman J.R."/>
            <person name="Bidwell S.L."/>
            <person name="Alsmark U.C.M."/>
            <person name="Besteiro S."/>
            <person name="Sicheritz-Ponten T."/>
            <person name="Noel C.J."/>
            <person name="Dacks J.B."/>
            <person name="Foster P.G."/>
            <person name="Simillion C."/>
            <person name="Van de Peer Y."/>
            <person name="Miranda-Saavedra D."/>
            <person name="Barton G.J."/>
            <person name="Westrop G.D."/>
            <person name="Mueller S."/>
            <person name="Dessi D."/>
            <person name="Fiori P.L."/>
            <person name="Ren Q."/>
            <person name="Paulsen I."/>
            <person name="Zhang H."/>
            <person name="Bastida-Corcuera F.D."/>
            <person name="Simoes-Barbosa A."/>
            <person name="Brown M.T."/>
            <person name="Hayes R.D."/>
            <person name="Mukherjee M."/>
            <person name="Okumura C.Y."/>
            <person name="Schneider R."/>
            <person name="Smith A.J."/>
            <person name="Vanacova S."/>
            <person name="Villalvazo M."/>
            <person name="Haas B.J."/>
            <person name="Pertea M."/>
            <person name="Feldblyum T.V."/>
            <person name="Utterback T.R."/>
            <person name="Shu C.L."/>
            <person name="Osoegawa K."/>
            <person name="de Jong P.J."/>
            <person name="Hrdy I."/>
            <person name="Horvathova L."/>
            <person name="Zubacova Z."/>
            <person name="Dolezal P."/>
            <person name="Malik S.B."/>
            <person name="Logsdon J.M. Jr."/>
            <person name="Henze K."/>
            <person name="Gupta A."/>
            <person name="Wang C.C."/>
            <person name="Dunne R.L."/>
            <person name="Upcroft J.A."/>
            <person name="Upcroft P."/>
            <person name="White O."/>
            <person name="Salzberg S.L."/>
            <person name="Tang P."/>
            <person name="Chiu C.-H."/>
            <person name="Lee Y.-S."/>
            <person name="Embley T.M."/>
            <person name="Coombs G.H."/>
            <person name="Mottram J.C."/>
            <person name="Tachezy J."/>
            <person name="Fraser-Liggett C.M."/>
            <person name="Johnson P.J."/>
        </authorList>
    </citation>
    <scope>NUCLEOTIDE SEQUENCE [LARGE SCALE GENOMIC DNA]</scope>
    <source>
        <strain evidence="1">G3</strain>
    </source>
</reference>